<dbReference type="EMBL" id="CAJVPT010059734">
    <property type="protein sequence ID" value="CAG8762478.1"/>
    <property type="molecule type" value="Genomic_DNA"/>
</dbReference>
<feature type="non-terminal residue" evidence="1">
    <location>
        <position position="175"/>
    </location>
</feature>
<feature type="non-terminal residue" evidence="1">
    <location>
        <position position="1"/>
    </location>
</feature>
<gene>
    <name evidence="1" type="ORF">ACOLOM_LOCUS13270</name>
</gene>
<protein>
    <submittedName>
        <fullName evidence="1">11551_t:CDS:1</fullName>
    </submittedName>
</protein>
<organism evidence="1 2">
    <name type="scientific">Acaulospora colombiana</name>
    <dbReference type="NCBI Taxonomy" id="27376"/>
    <lineage>
        <taxon>Eukaryota</taxon>
        <taxon>Fungi</taxon>
        <taxon>Fungi incertae sedis</taxon>
        <taxon>Mucoromycota</taxon>
        <taxon>Glomeromycotina</taxon>
        <taxon>Glomeromycetes</taxon>
        <taxon>Diversisporales</taxon>
        <taxon>Acaulosporaceae</taxon>
        <taxon>Acaulospora</taxon>
    </lineage>
</organism>
<comment type="caution">
    <text evidence="1">The sequence shown here is derived from an EMBL/GenBank/DDBJ whole genome shotgun (WGS) entry which is preliminary data.</text>
</comment>
<dbReference type="Proteomes" id="UP000789525">
    <property type="component" value="Unassembled WGS sequence"/>
</dbReference>
<sequence>KGLSRSERTQRELLFGANLIDIKGKSIQRLLVEENIARMREMARYSCSVKLISRDSTSVVDSDILVPGDIINLSDPIMSTFPCDVLLLVGDAIVNESMLTGESVPISKSPVKSEDLMKWRQTGEVTSEIAKSMLYAGTKVVRIRGPAQTSAKTPALGYVVRTGFNTTKGALVRSM</sequence>
<accession>A0ACA9QS00</accession>
<keyword evidence="2" id="KW-1185">Reference proteome</keyword>
<evidence type="ECO:0000313" key="2">
    <source>
        <dbReference type="Proteomes" id="UP000789525"/>
    </source>
</evidence>
<name>A0ACA9QS00_9GLOM</name>
<evidence type="ECO:0000313" key="1">
    <source>
        <dbReference type="EMBL" id="CAG8762478.1"/>
    </source>
</evidence>
<proteinExistence type="predicted"/>
<reference evidence="1" key="1">
    <citation type="submission" date="2021-06" db="EMBL/GenBank/DDBJ databases">
        <authorList>
            <person name="Kallberg Y."/>
            <person name="Tangrot J."/>
            <person name="Rosling A."/>
        </authorList>
    </citation>
    <scope>NUCLEOTIDE SEQUENCE</scope>
    <source>
        <strain evidence="1">CL356</strain>
    </source>
</reference>